<keyword evidence="1" id="KW-1133">Transmembrane helix</keyword>
<comment type="caution">
    <text evidence="3">The sequence shown here is derived from an EMBL/GenBank/DDBJ whole genome shotgun (WGS) entry which is preliminary data.</text>
</comment>
<dbReference type="Pfam" id="PF00535">
    <property type="entry name" value="Glycos_transf_2"/>
    <property type="match status" value="1"/>
</dbReference>
<keyword evidence="4" id="KW-1185">Reference proteome</keyword>
<accession>A0ABV9T394</accession>
<sequence length="324" mass="36933">MFFSVIIPVYNRPEETEELLNSLYLQDFKDFEVIIVDDGSYRTCEHTLQKFAKTMRVNYYYQNNTGQGFARNLGMEKAKGNYFVFFDSDCIVPSGYLSILYQAIQIKGLDAHGGPDDAGADFSAWQKAMNFSMTSFWTTGGIRGKVKNPAAYQARGYNMGFARKVYERLGGFIHPNMAEDIEMSLRIKKAGFRLELVKEAVVYHRRKNTFSSFVKQAFQFGRNRVFVSNFHPEAVKPVHLLPFFYVLGLVGLLLFNWLAARWLLFLGLGYLTWSVCVLVSSTWQNRSVSIGLLSVLTSVGQLCGYGSGIVYGYLFDKTWERGSR</sequence>
<evidence type="ECO:0000313" key="4">
    <source>
        <dbReference type="Proteomes" id="UP001595818"/>
    </source>
</evidence>
<dbReference type="GO" id="GO:0016757">
    <property type="term" value="F:glycosyltransferase activity"/>
    <property type="evidence" value="ECO:0007669"/>
    <property type="project" value="UniProtKB-KW"/>
</dbReference>
<name>A0ABV9T394_9BACT</name>
<dbReference type="PANTHER" id="PTHR43685">
    <property type="entry name" value="GLYCOSYLTRANSFERASE"/>
    <property type="match status" value="1"/>
</dbReference>
<proteinExistence type="predicted"/>
<dbReference type="EMBL" id="JBHSJJ010000008">
    <property type="protein sequence ID" value="MFC4872918.1"/>
    <property type="molecule type" value="Genomic_DNA"/>
</dbReference>
<dbReference type="Proteomes" id="UP001595818">
    <property type="component" value="Unassembled WGS sequence"/>
</dbReference>
<feature type="transmembrane region" description="Helical" evidence="1">
    <location>
        <begin position="238"/>
        <end position="255"/>
    </location>
</feature>
<dbReference type="RefSeq" id="WP_377065501.1">
    <property type="nucleotide sequence ID" value="NZ_JBHSJJ010000008.1"/>
</dbReference>
<dbReference type="InterPro" id="IPR029044">
    <property type="entry name" value="Nucleotide-diphossugar_trans"/>
</dbReference>
<keyword evidence="3" id="KW-0808">Transferase</keyword>
<keyword evidence="1" id="KW-0472">Membrane</keyword>
<feature type="domain" description="Glycosyltransferase 2-like" evidence="2">
    <location>
        <begin position="4"/>
        <end position="169"/>
    </location>
</feature>
<dbReference type="SUPFAM" id="SSF53448">
    <property type="entry name" value="Nucleotide-diphospho-sugar transferases"/>
    <property type="match status" value="1"/>
</dbReference>
<keyword evidence="3" id="KW-0328">Glycosyltransferase</keyword>
<feature type="transmembrane region" description="Helical" evidence="1">
    <location>
        <begin position="262"/>
        <end position="283"/>
    </location>
</feature>
<dbReference type="EC" id="2.4.-.-" evidence="3"/>
<organism evidence="3 4">
    <name type="scientific">Negadavirga shengliensis</name>
    <dbReference type="NCBI Taxonomy" id="1389218"/>
    <lineage>
        <taxon>Bacteria</taxon>
        <taxon>Pseudomonadati</taxon>
        <taxon>Bacteroidota</taxon>
        <taxon>Cytophagia</taxon>
        <taxon>Cytophagales</taxon>
        <taxon>Cyclobacteriaceae</taxon>
        <taxon>Negadavirga</taxon>
    </lineage>
</organism>
<reference evidence="4" key="1">
    <citation type="journal article" date="2019" name="Int. J. Syst. Evol. Microbiol.">
        <title>The Global Catalogue of Microorganisms (GCM) 10K type strain sequencing project: providing services to taxonomists for standard genome sequencing and annotation.</title>
        <authorList>
            <consortium name="The Broad Institute Genomics Platform"/>
            <consortium name="The Broad Institute Genome Sequencing Center for Infectious Disease"/>
            <person name="Wu L."/>
            <person name="Ma J."/>
        </authorList>
    </citation>
    <scope>NUCLEOTIDE SEQUENCE [LARGE SCALE GENOMIC DNA]</scope>
    <source>
        <strain evidence="4">CGMCC 4.7466</strain>
    </source>
</reference>
<evidence type="ECO:0000256" key="1">
    <source>
        <dbReference type="SAM" id="Phobius"/>
    </source>
</evidence>
<feature type="transmembrane region" description="Helical" evidence="1">
    <location>
        <begin position="289"/>
        <end position="314"/>
    </location>
</feature>
<gene>
    <name evidence="3" type="ORF">ACFPFU_14570</name>
</gene>
<dbReference type="InterPro" id="IPR001173">
    <property type="entry name" value="Glyco_trans_2-like"/>
</dbReference>
<dbReference type="InterPro" id="IPR050834">
    <property type="entry name" value="Glycosyltransf_2"/>
</dbReference>
<protein>
    <submittedName>
        <fullName evidence="3">Glycosyltransferase</fullName>
        <ecNumber evidence="3">2.4.-.-</ecNumber>
    </submittedName>
</protein>
<evidence type="ECO:0000313" key="3">
    <source>
        <dbReference type="EMBL" id="MFC4872918.1"/>
    </source>
</evidence>
<keyword evidence="1" id="KW-0812">Transmembrane</keyword>
<dbReference type="Gene3D" id="3.90.550.10">
    <property type="entry name" value="Spore Coat Polysaccharide Biosynthesis Protein SpsA, Chain A"/>
    <property type="match status" value="1"/>
</dbReference>
<evidence type="ECO:0000259" key="2">
    <source>
        <dbReference type="Pfam" id="PF00535"/>
    </source>
</evidence>
<dbReference type="PANTHER" id="PTHR43685:SF2">
    <property type="entry name" value="GLYCOSYLTRANSFERASE 2-LIKE DOMAIN-CONTAINING PROTEIN"/>
    <property type="match status" value="1"/>
</dbReference>